<organism evidence="8">
    <name type="scientific">Desulfofervidus auxilii</name>
    <dbReference type="NCBI Taxonomy" id="1621989"/>
    <lineage>
        <taxon>Bacteria</taxon>
        <taxon>Pseudomonadati</taxon>
        <taxon>Thermodesulfobacteriota</taxon>
        <taxon>Candidatus Desulfofervidia</taxon>
        <taxon>Candidatus Desulfofervidales</taxon>
        <taxon>Candidatus Desulfofervidaceae</taxon>
        <taxon>Candidatus Desulfofervidus</taxon>
    </lineage>
</organism>
<dbReference type="InterPro" id="IPR012091">
    <property type="entry name" value="Pept_M54_archaemetzncn_arc/bac"/>
</dbReference>
<dbReference type="PANTHER" id="PTHR15910:SF1">
    <property type="entry name" value="ARCHAEMETZINCIN-2"/>
    <property type="match status" value="1"/>
</dbReference>
<keyword evidence="7" id="KW-0472">Membrane</keyword>
<dbReference type="GO" id="GO:0006508">
    <property type="term" value="P:proteolysis"/>
    <property type="evidence" value="ECO:0007669"/>
    <property type="project" value="UniProtKB-KW"/>
</dbReference>
<dbReference type="GO" id="GO:0008270">
    <property type="term" value="F:zinc ion binding"/>
    <property type="evidence" value="ECO:0007669"/>
    <property type="project" value="InterPro"/>
</dbReference>
<dbReference type="PANTHER" id="PTHR15910">
    <property type="entry name" value="ARCHAEMETZINCIN"/>
    <property type="match status" value="1"/>
</dbReference>
<dbReference type="InterPro" id="IPR024079">
    <property type="entry name" value="MetalloPept_cat_dom_sf"/>
</dbReference>
<evidence type="ECO:0000256" key="2">
    <source>
        <dbReference type="ARBA" id="ARBA00022670"/>
    </source>
</evidence>
<keyword evidence="2" id="KW-0645">Protease</keyword>
<comment type="caution">
    <text evidence="8">The sequence shown here is derived from an EMBL/GenBank/DDBJ whole genome shotgun (WGS) entry which is preliminary data.</text>
</comment>
<name>A0A7V1N260_DESA2</name>
<proteinExistence type="predicted"/>
<evidence type="ECO:0000256" key="3">
    <source>
        <dbReference type="ARBA" id="ARBA00022723"/>
    </source>
</evidence>
<dbReference type="GO" id="GO:0008237">
    <property type="term" value="F:metallopeptidase activity"/>
    <property type="evidence" value="ECO:0007669"/>
    <property type="project" value="UniProtKB-KW"/>
</dbReference>
<keyword evidence="4" id="KW-0378">Hydrolase</keyword>
<dbReference type="AlphaFoldDB" id="A0A7V1N260"/>
<dbReference type="NCBIfam" id="NF033823">
    <property type="entry name" value="archmetzin"/>
    <property type="match status" value="1"/>
</dbReference>
<dbReference type="InterPro" id="IPR012962">
    <property type="entry name" value="Pept_M54_archaemetzincn"/>
</dbReference>
<keyword evidence="7" id="KW-0812">Transmembrane</keyword>
<evidence type="ECO:0000256" key="7">
    <source>
        <dbReference type="SAM" id="Phobius"/>
    </source>
</evidence>
<feature type="transmembrane region" description="Helical" evidence="7">
    <location>
        <begin position="15"/>
        <end position="35"/>
    </location>
</feature>
<feature type="non-terminal residue" evidence="8">
    <location>
        <position position="1"/>
    </location>
</feature>
<evidence type="ECO:0000313" key="8">
    <source>
        <dbReference type="EMBL" id="HEB73641.1"/>
    </source>
</evidence>
<evidence type="ECO:0000256" key="4">
    <source>
        <dbReference type="ARBA" id="ARBA00022801"/>
    </source>
</evidence>
<dbReference type="SUPFAM" id="SSF55486">
    <property type="entry name" value="Metalloproteases ('zincins'), catalytic domain"/>
    <property type="match status" value="1"/>
</dbReference>
<dbReference type="EMBL" id="DRKW01000014">
    <property type="protein sequence ID" value="HEB73641.1"/>
    <property type="molecule type" value="Genomic_DNA"/>
</dbReference>
<evidence type="ECO:0000256" key="1">
    <source>
        <dbReference type="ARBA" id="ARBA00001947"/>
    </source>
</evidence>
<dbReference type="Proteomes" id="UP000886268">
    <property type="component" value="Unassembled WGS sequence"/>
</dbReference>
<evidence type="ECO:0000256" key="6">
    <source>
        <dbReference type="ARBA" id="ARBA00023049"/>
    </source>
</evidence>
<keyword evidence="3" id="KW-0479">Metal-binding</keyword>
<keyword evidence="5" id="KW-0862">Zinc</keyword>
<evidence type="ECO:0000256" key="5">
    <source>
        <dbReference type="ARBA" id="ARBA00022833"/>
    </source>
</evidence>
<dbReference type="CDD" id="cd11375">
    <property type="entry name" value="Peptidase_M54"/>
    <property type="match status" value="1"/>
</dbReference>
<dbReference type="Gene3D" id="3.40.390.10">
    <property type="entry name" value="Collagenase (Catalytic Domain)"/>
    <property type="match status" value="1"/>
</dbReference>
<accession>A0A7V1N260</accession>
<keyword evidence="6" id="KW-0482">Metalloprotease</keyword>
<gene>
    <name evidence="8" type="ORF">ENJ03_00275</name>
</gene>
<keyword evidence="7" id="KW-1133">Transmembrane helix</keyword>
<reference evidence="8" key="1">
    <citation type="journal article" date="2020" name="mSystems">
        <title>Genome- and Community-Level Interaction Insights into Carbon Utilization and Element Cycling Functions of Hydrothermarchaeota in Hydrothermal Sediment.</title>
        <authorList>
            <person name="Zhou Z."/>
            <person name="Liu Y."/>
            <person name="Xu W."/>
            <person name="Pan J."/>
            <person name="Luo Z.H."/>
            <person name="Li M."/>
        </authorList>
    </citation>
    <scope>NUCLEOTIDE SEQUENCE [LARGE SCALE GENOMIC DNA]</scope>
    <source>
        <strain evidence="8">HyVt-45</strain>
    </source>
</reference>
<dbReference type="Pfam" id="PF07998">
    <property type="entry name" value="Peptidase_M54"/>
    <property type="match status" value="1"/>
</dbReference>
<comment type="cofactor">
    <cofactor evidence="1">
        <name>Zn(2+)</name>
        <dbReference type="ChEBI" id="CHEBI:29105"/>
    </cofactor>
</comment>
<sequence>EFILGITDKDLYTSGLNFIFGEAAIYAGVAVIALARLHQNFYGLPEDKTLFKQRSLKEAVHELGHLYGLDHCPDPHCVMHFSNSIEDTDGKSASFCKNCRKKFEFLRKK</sequence>
<protein>
    <submittedName>
        <fullName evidence="8">Archemetzincin</fullName>
    </submittedName>
</protein>